<keyword evidence="3" id="KW-0479">Metal-binding</keyword>
<keyword evidence="5" id="KW-0862">Zinc</keyword>
<dbReference type="AlphaFoldDB" id="A0A2K4FBR6"/>
<evidence type="ECO:0000256" key="3">
    <source>
        <dbReference type="ARBA" id="ARBA00022723"/>
    </source>
</evidence>
<evidence type="ECO:0000259" key="7">
    <source>
        <dbReference type="PROSITE" id="PS50249"/>
    </source>
</evidence>
<dbReference type="GO" id="GO:0006508">
    <property type="term" value="P:proteolysis"/>
    <property type="evidence" value="ECO:0007669"/>
    <property type="project" value="UniProtKB-KW"/>
</dbReference>
<evidence type="ECO:0000256" key="6">
    <source>
        <dbReference type="ARBA" id="ARBA00023049"/>
    </source>
</evidence>
<evidence type="ECO:0000313" key="9">
    <source>
        <dbReference type="Proteomes" id="UP000242712"/>
    </source>
</evidence>
<dbReference type="RefSeq" id="WP_103372171.1">
    <property type="nucleotide sequence ID" value="NZ_CBCRVO010000002.1"/>
</dbReference>
<gene>
    <name evidence="8" type="ORF">CD039_09885</name>
</gene>
<dbReference type="OrthoDB" id="9804482at2"/>
<dbReference type="PROSITE" id="PS01302">
    <property type="entry name" value="UPF0758"/>
    <property type="match status" value="1"/>
</dbReference>
<dbReference type="GO" id="GO:0046872">
    <property type="term" value="F:metal ion binding"/>
    <property type="evidence" value="ECO:0007669"/>
    <property type="project" value="UniProtKB-KW"/>
</dbReference>
<dbReference type="InterPro" id="IPR020891">
    <property type="entry name" value="UPF0758_CS"/>
</dbReference>
<dbReference type="PANTHER" id="PTHR30471:SF3">
    <property type="entry name" value="UPF0758 PROTEIN YEES-RELATED"/>
    <property type="match status" value="1"/>
</dbReference>
<protein>
    <submittedName>
        <fullName evidence="8">DNA repair protein RadC</fullName>
    </submittedName>
</protein>
<dbReference type="PROSITE" id="PS50249">
    <property type="entry name" value="MPN"/>
    <property type="match status" value="1"/>
</dbReference>
<keyword evidence="9" id="KW-1185">Reference proteome</keyword>
<name>A0A2K4FBR6_9STAP</name>
<evidence type="ECO:0000256" key="1">
    <source>
        <dbReference type="ARBA" id="ARBA00010243"/>
    </source>
</evidence>
<dbReference type="Pfam" id="PF04002">
    <property type="entry name" value="RadC"/>
    <property type="match status" value="1"/>
</dbReference>
<evidence type="ECO:0000256" key="4">
    <source>
        <dbReference type="ARBA" id="ARBA00022801"/>
    </source>
</evidence>
<evidence type="ECO:0000313" key="8">
    <source>
        <dbReference type="EMBL" id="POA08385.1"/>
    </source>
</evidence>
<dbReference type="Proteomes" id="UP000242712">
    <property type="component" value="Unassembled WGS sequence"/>
</dbReference>
<dbReference type="InterPro" id="IPR025657">
    <property type="entry name" value="RadC_JAB"/>
</dbReference>
<dbReference type="InterPro" id="IPR001405">
    <property type="entry name" value="UPF0758"/>
</dbReference>
<feature type="domain" description="MPN" evidence="7">
    <location>
        <begin position="23"/>
        <end position="146"/>
    </location>
</feature>
<keyword evidence="4" id="KW-0378">Hydrolase</keyword>
<dbReference type="CDD" id="cd08071">
    <property type="entry name" value="MPN_DUF2466"/>
    <property type="match status" value="1"/>
</dbReference>
<dbReference type="GO" id="GO:0008237">
    <property type="term" value="F:metallopeptidase activity"/>
    <property type="evidence" value="ECO:0007669"/>
    <property type="project" value="UniProtKB-KW"/>
</dbReference>
<dbReference type="PANTHER" id="PTHR30471">
    <property type="entry name" value="DNA REPAIR PROTEIN RADC"/>
    <property type="match status" value="1"/>
</dbReference>
<evidence type="ECO:0000256" key="5">
    <source>
        <dbReference type="ARBA" id="ARBA00022833"/>
    </source>
</evidence>
<reference evidence="8 9" key="1">
    <citation type="submission" date="2017-08" db="EMBL/GenBank/DDBJ databases">
        <title>Draft genome sequences of 64 type strains of genus Staph aureus.</title>
        <authorList>
            <person name="Cole K."/>
            <person name="Golubchik T."/>
            <person name="Russell J."/>
            <person name="Foster D."/>
            <person name="Llewelyn M."/>
            <person name="Wilson D."/>
            <person name="Crook D."/>
            <person name="Paul J."/>
        </authorList>
    </citation>
    <scope>NUCLEOTIDE SEQUENCE [LARGE SCALE GENOMIC DNA]</scope>
    <source>
        <strain evidence="8 9">DSM 29875</strain>
    </source>
</reference>
<dbReference type="SUPFAM" id="SSF102712">
    <property type="entry name" value="JAB1/MPN domain"/>
    <property type="match status" value="1"/>
</dbReference>
<keyword evidence="6" id="KW-0482">Metalloprotease</keyword>
<keyword evidence="2" id="KW-0645">Protease</keyword>
<organism evidence="8 9">
    <name type="scientific">Staphylococcus argensis</name>
    <dbReference type="NCBI Taxonomy" id="1607738"/>
    <lineage>
        <taxon>Bacteria</taxon>
        <taxon>Bacillati</taxon>
        <taxon>Bacillota</taxon>
        <taxon>Bacilli</taxon>
        <taxon>Bacillales</taxon>
        <taxon>Staphylococcaceae</taxon>
        <taxon>Staphylococcus</taxon>
    </lineage>
</organism>
<dbReference type="InterPro" id="IPR037518">
    <property type="entry name" value="MPN"/>
</dbReference>
<sequence>MKKIKIVDVVLKYIKTIIFEKNAVLNTKDAVDIVQNYLGERDREHLSIICLNTRCEPTHLQIVAVGDLCHSTVHPRELMKVAILSNAASIIITHNHPSGLVIPSVEDIEMTHLMKQVCHFMQINLWDHIIYSGENYYSILQESPIFNHDLLPTDEDE</sequence>
<accession>A0A2K4FBR6</accession>
<evidence type="ECO:0000256" key="2">
    <source>
        <dbReference type="ARBA" id="ARBA00022670"/>
    </source>
</evidence>
<comment type="similarity">
    <text evidence="1">Belongs to the UPF0758 family.</text>
</comment>
<dbReference type="EMBL" id="PPPX01000016">
    <property type="protein sequence ID" value="POA08385.1"/>
    <property type="molecule type" value="Genomic_DNA"/>
</dbReference>
<dbReference type="Gene3D" id="3.40.140.10">
    <property type="entry name" value="Cytidine Deaminase, domain 2"/>
    <property type="match status" value="1"/>
</dbReference>
<dbReference type="GeneID" id="98298654"/>
<comment type="caution">
    <text evidence="8">The sequence shown here is derived from an EMBL/GenBank/DDBJ whole genome shotgun (WGS) entry which is preliminary data.</text>
</comment>
<proteinExistence type="inferred from homology"/>